<comment type="cofactor">
    <cofactor evidence="2">
        <name>Ca(2+)</name>
        <dbReference type="ChEBI" id="CHEBI:29108"/>
    </cofactor>
</comment>
<evidence type="ECO:0000256" key="11">
    <source>
        <dbReference type="SAM" id="MobiDB-lite"/>
    </source>
</evidence>
<dbReference type="AlphaFoldDB" id="A0A840TTQ1"/>
<dbReference type="InterPro" id="IPR050347">
    <property type="entry name" value="Bact_Beta-galactosidase"/>
</dbReference>
<dbReference type="InterPro" id="IPR014718">
    <property type="entry name" value="GH-type_carb-bd"/>
</dbReference>
<feature type="domain" description="Beta galactosidase small chain/" evidence="13">
    <location>
        <begin position="772"/>
        <end position="1048"/>
    </location>
</feature>
<comment type="similarity">
    <text evidence="3 10">Belongs to the glycosyl hydrolase 2 family.</text>
</comment>
<evidence type="ECO:0000313" key="14">
    <source>
        <dbReference type="EMBL" id="MBB5287331.1"/>
    </source>
</evidence>
<dbReference type="RefSeq" id="WP_184179325.1">
    <property type="nucleotide sequence ID" value="NZ_JACHGF010000016.1"/>
</dbReference>
<dbReference type="Gene3D" id="2.70.98.10">
    <property type="match status" value="1"/>
</dbReference>
<dbReference type="EMBL" id="JACHGF010000016">
    <property type="protein sequence ID" value="MBB5287331.1"/>
    <property type="molecule type" value="Genomic_DNA"/>
</dbReference>
<comment type="subunit">
    <text evidence="4">Monomer.</text>
</comment>
<dbReference type="GO" id="GO:0004565">
    <property type="term" value="F:beta-galactosidase activity"/>
    <property type="evidence" value="ECO:0007669"/>
    <property type="project" value="UniProtKB-EC"/>
</dbReference>
<dbReference type="InterPro" id="IPR011013">
    <property type="entry name" value="Gal_mutarotase_sf_dom"/>
</dbReference>
<evidence type="ECO:0000256" key="8">
    <source>
        <dbReference type="ARBA" id="ARBA00023295"/>
    </source>
</evidence>
<dbReference type="InterPro" id="IPR006101">
    <property type="entry name" value="Glyco_hydro_2"/>
</dbReference>
<dbReference type="SUPFAM" id="SSF51445">
    <property type="entry name" value="(Trans)glycosidases"/>
    <property type="match status" value="1"/>
</dbReference>
<dbReference type="EC" id="3.2.1.23" evidence="5 10"/>
<dbReference type="SUPFAM" id="SSF74650">
    <property type="entry name" value="Galactose mutarotase-like"/>
    <property type="match status" value="1"/>
</dbReference>
<dbReference type="PANTHER" id="PTHR46323">
    <property type="entry name" value="BETA-GALACTOSIDASE"/>
    <property type="match status" value="1"/>
</dbReference>
<evidence type="ECO:0000259" key="13">
    <source>
        <dbReference type="SMART" id="SM01038"/>
    </source>
</evidence>
<dbReference type="Pfam" id="PF16353">
    <property type="entry name" value="LacZ_4"/>
    <property type="match status" value="1"/>
</dbReference>
<dbReference type="InterPro" id="IPR006103">
    <property type="entry name" value="Glyco_hydro_2_cat"/>
</dbReference>
<dbReference type="Pfam" id="PF02837">
    <property type="entry name" value="Glyco_hydro_2_N"/>
    <property type="match status" value="1"/>
</dbReference>
<dbReference type="InterPro" id="IPR017853">
    <property type="entry name" value="GH"/>
</dbReference>
<dbReference type="InterPro" id="IPR006102">
    <property type="entry name" value="Ig-like_GH2"/>
</dbReference>
<evidence type="ECO:0000256" key="12">
    <source>
        <dbReference type="SAM" id="SignalP"/>
    </source>
</evidence>
<keyword evidence="7" id="KW-0106">Calcium</keyword>
<dbReference type="InterPro" id="IPR008979">
    <property type="entry name" value="Galactose-bd-like_sf"/>
</dbReference>
<evidence type="ECO:0000256" key="4">
    <source>
        <dbReference type="ARBA" id="ARBA00011245"/>
    </source>
</evidence>
<dbReference type="SUPFAM" id="SSF49303">
    <property type="entry name" value="beta-Galactosidase/glucuronidase domain"/>
    <property type="match status" value="2"/>
</dbReference>
<comment type="caution">
    <text evidence="14">The sequence shown here is derived from an EMBL/GenBank/DDBJ whole genome shotgun (WGS) entry which is preliminary data.</text>
</comment>
<dbReference type="InterPro" id="IPR013783">
    <property type="entry name" value="Ig-like_fold"/>
</dbReference>
<reference evidence="14 15" key="1">
    <citation type="submission" date="2020-08" db="EMBL/GenBank/DDBJ databases">
        <title>Genomic Encyclopedia of Type Strains, Phase IV (KMG-IV): sequencing the most valuable type-strain genomes for metagenomic binning, comparative biology and taxonomic classification.</title>
        <authorList>
            <person name="Goeker M."/>
        </authorList>
    </citation>
    <scope>NUCLEOTIDE SEQUENCE [LARGE SCALE GENOMIC DNA]</scope>
    <source>
        <strain evidence="14 15">DSM 105074</strain>
    </source>
</reference>
<dbReference type="GO" id="GO:0009341">
    <property type="term" value="C:beta-galactosidase complex"/>
    <property type="evidence" value="ECO:0007669"/>
    <property type="project" value="InterPro"/>
</dbReference>
<evidence type="ECO:0000313" key="15">
    <source>
        <dbReference type="Proteomes" id="UP000557307"/>
    </source>
</evidence>
<proteinExistence type="inferred from homology"/>
<dbReference type="PANTHER" id="PTHR46323:SF2">
    <property type="entry name" value="BETA-GALACTOSIDASE"/>
    <property type="match status" value="1"/>
</dbReference>
<gene>
    <name evidence="14" type="ORF">HNQ92_005494</name>
</gene>
<dbReference type="Gene3D" id="3.20.20.80">
    <property type="entry name" value="Glycosidases"/>
    <property type="match status" value="1"/>
</dbReference>
<evidence type="ECO:0000256" key="3">
    <source>
        <dbReference type="ARBA" id="ARBA00007401"/>
    </source>
</evidence>
<dbReference type="Gene3D" id="2.60.40.10">
    <property type="entry name" value="Immunoglobulins"/>
    <property type="match status" value="2"/>
</dbReference>
<evidence type="ECO:0000256" key="6">
    <source>
        <dbReference type="ARBA" id="ARBA00022801"/>
    </source>
</evidence>
<dbReference type="SUPFAM" id="SSF49785">
    <property type="entry name" value="Galactose-binding domain-like"/>
    <property type="match status" value="1"/>
</dbReference>
<name>A0A840TTQ1_9BACT</name>
<dbReference type="Pfam" id="PF00703">
    <property type="entry name" value="Glyco_hydro_2"/>
    <property type="match status" value="1"/>
</dbReference>
<evidence type="ECO:0000256" key="9">
    <source>
        <dbReference type="ARBA" id="ARBA00032230"/>
    </source>
</evidence>
<feature type="compositionally biased region" description="Basic residues" evidence="11">
    <location>
        <begin position="1097"/>
        <end position="1117"/>
    </location>
</feature>
<dbReference type="GO" id="GO:0030246">
    <property type="term" value="F:carbohydrate binding"/>
    <property type="evidence" value="ECO:0007669"/>
    <property type="project" value="InterPro"/>
</dbReference>
<sequence length="1117" mass="124961">MLRLSKKAACTAAILFSIFSAYGQSLPDWENPQVISKNTERPRADFIPYPDEKAALAADRQQSSLVQSLNGTWKFKWVSHPSKVPADFFRPNVPTSNWDDLPVPSNWQVVGAREGRPYDRPVFSNIKHPFKANPPRIEADTNAVGLYRTTFTVPADWAGKPLFLHFDGVQSACYVWLNGQPLGYHQDGMSPFEFNIGAQVQAGTNHLAVQVINWSDGSYLEDQDYWRLAGIFRDVYLLATPLVHISDYTVVTALDENYTNATLKLATFVKNFSPQAQYGYLLTTTLYDATGQVVASAKSHSVGVLDPAGELAVRTEIPLTNPIKWNAENPYLYRLTMQLANSDGKVLEAISQRVGFRDVKIRGGQLQVNGKPIRIKGVNRHEFDPQTGRVMSRASMIRDIELMKQHNINAVRTSHYPNTPEWYDLCDEYGLYVFDEANVESHELWYQNVILADKPEWEAAFVARGRAMVERDKNHPSVIVWSLGNESSMGANFTSMANFIRLADATRPIHYEGRVNYTATSLSGFDIISVMYPTLESLEELVKKDPNRPLIVCEYAHAMGNSVGNLQKYWDLMEQHPTMQGGFIWDWVDQGLQLPAAAGRTYWHHFNYIDAANAGDGLVNPDRTPQPELQEVKKVHQYVQFEVPAPLPTTQKQITIRNHYDFLPLNTFQLVWTLEENGKAVSTGTLTTLTAQPGQSQALTIPYQLPNDPLPGGEYFLTLSLQLKEATRWAPAGYEVAWQQVPLQVPANTPDNISYSRNTPLRLTLVRGMGITLVGQEFSVSFDKKNARMTSFKFKGQEMLESGLYANFWRVPTDNDEGGGKNSYASRWREAGLDSLRLMGSDLRVEKINPHVYKVSLIKSLQGRTGGFLVTSIYTVYATGDIHLQNTLAPTSGTWPPLAKVGLQFKMPAAYDQLQWYGNGPHETYPDRKTSARVGLYAGKVAEQHFPYIMPQENGNKTDVRWVAITNAEGLGLLAISDSLFNVNVHDYSDEALLAAKQPRAELKRGALTVVNLDLAQMGLGGDDSWSPRVHEEYLIPAQTYSYSFRLRPIDASADIARLVHTRLPIIAQTMSPGLGGGTSEAESAEEETTSSTPKPPVRKPPVKKAPVKKATYTRKR</sequence>
<dbReference type="SMART" id="SM01038">
    <property type="entry name" value="Bgal_small_N"/>
    <property type="match status" value="1"/>
</dbReference>
<evidence type="ECO:0000256" key="2">
    <source>
        <dbReference type="ARBA" id="ARBA00001913"/>
    </source>
</evidence>
<dbReference type="PRINTS" id="PR00132">
    <property type="entry name" value="GLHYDRLASE2"/>
</dbReference>
<evidence type="ECO:0000256" key="1">
    <source>
        <dbReference type="ARBA" id="ARBA00001412"/>
    </source>
</evidence>
<feature type="region of interest" description="Disordered" evidence="11">
    <location>
        <begin position="1070"/>
        <end position="1117"/>
    </location>
</feature>
<evidence type="ECO:0000256" key="5">
    <source>
        <dbReference type="ARBA" id="ARBA00012756"/>
    </source>
</evidence>
<keyword evidence="12" id="KW-0732">Signal</keyword>
<dbReference type="InterPro" id="IPR036156">
    <property type="entry name" value="Beta-gal/glucu_dom_sf"/>
</dbReference>
<dbReference type="InterPro" id="IPR004199">
    <property type="entry name" value="B-gal_small/dom_5"/>
</dbReference>
<dbReference type="GO" id="GO:0005990">
    <property type="term" value="P:lactose catabolic process"/>
    <property type="evidence" value="ECO:0007669"/>
    <property type="project" value="TreeGrafter"/>
</dbReference>
<keyword evidence="15" id="KW-1185">Reference proteome</keyword>
<keyword evidence="8 10" id="KW-0326">Glycosidase</keyword>
<dbReference type="InterPro" id="IPR006104">
    <property type="entry name" value="Glyco_hydro_2_N"/>
</dbReference>
<organism evidence="14 15">
    <name type="scientific">Rhabdobacter roseus</name>
    <dbReference type="NCBI Taxonomy" id="1655419"/>
    <lineage>
        <taxon>Bacteria</taxon>
        <taxon>Pseudomonadati</taxon>
        <taxon>Bacteroidota</taxon>
        <taxon>Cytophagia</taxon>
        <taxon>Cytophagales</taxon>
        <taxon>Cytophagaceae</taxon>
        <taxon>Rhabdobacter</taxon>
    </lineage>
</organism>
<dbReference type="Gene3D" id="2.60.120.260">
    <property type="entry name" value="Galactose-binding domain-like"/>
    <property type="match status" value="1"/>
</dbReference>
<evidence type="ECO:0000256" key="10">
    <source>
        <dbReference type="RuleBase" id="RU361154"/>
    </source>
</evidence>
<dbReference type="InterPro" id="IPR023232">
    <property type="entry name" value="Glyco_hydro_2_AS"/>
</dbReference>
<keyword evidence="6 10" id="KW-0378">Hydrolase</keyword>
<accession>A0A840TTQ1</accession>
<dbReference type="PROSITE" id="PS00608">
    <property type="entry name" value="GLYCOSYL_HYDROL_F2_2"/>
    <property type="match status" value="1"/>
</dbReference>
<dbReference type="Proteomes" id="UP000557307">
    <property type="component" value="Unassembled WGS sequence"/>
</dbReference>
<dbReference type="PROSITE" id="PS00719">
    <property type="entry name" value="GLYCOSYL_HYDROL_F2_1"/>
    <property type="match status" value="1"/>
</dbReference>
<evidence type="ECO:0000256" key="7">
    <source>
        <dbReference type="ARBA" id="ARBA00022837"/>
    </source>
</evidence>
<feature type="signal peptide" evidence="12">
    <location>
        <begin position="1"/>
        <end position="23"/>
    </location>
</feature>
<dbReference type="Pfam" id="PF02836">
    <property type="entry name" value="Glyco_hydro_2_C"/>
    <property type="match status" value="1"/>
</dbReference>
<feature type="chain" id="PRO_5032728182" description="Beta-galactosidase" evidence="12">
    <location>
        <begin position="24"/>
        <end position="1117"/>
    </location>
</feature>
<dbReference type="InterPro" id="IPR023230">
    <property type="entry name" value="Glyco_hydro_2_CS"/>
</dbReference>
<protein>
    <recommendedName>
        <fullName evidence="5 10">Beta-galactosidase</fullName>
        <ecNumber evidence="5 10">3.2.1.23</ecNumber>
    </recommendedName>
    <alternativeName>
        <fullName evidence="9 10">Lactase</fullName>
    </alternativeName>
</protein>
<dbReference type="InterPro" id="IPR032312">
    <property type="entry name" value="LacZ_4"/>
</dbReference>
<comment type="catalytic activity">
    <reaction evidence="1 10">
        <text>Hydrolysis of terminal non-reducing beta-D-galactose residues in beta-D-galactosides.</text>
        <dbReference type="EC" id="3.2.1.23"/>
    </reaction>
</comment>
<dbReference type="Pfam" id="PF02929">
    <property type="entry name" value="Bgal_small_N"/>
    <property type="match status" value="1"/>
</dbReference>